<name>A0A7W3JJS3_9MICO</name>
<keyword evidence="2" id="KW-0732">Signal</keyword>
<gene>
    <name evidence="4" type="ORF">FB463_002347</name>
    <name evidence="3" type="ORF">FFA01_09820</name>
</gene>
<evidence type="ECO:0000256" key="2">
    <source>
        <dbReference type="SAM" id="SignalP"/>
    </source>
</evidence>
<organism evidence="4 6">
    <name type="scientific">Frigoribacterium faeni</name>
    <dbReference type="NCBI Taxonomy" id="145483"/>
    <lineage>
        <taxon>Bacteria</taxon>
        <taxon>Bacillati</taxon>
        <taxon>Actinomycetota</taxon>
        <taxon>Actinomycetes</taxon>
        <taxon>Micrococcales</taxon>
        <taxon>Microbacteriaceae</taxon>
        <taxon>Frigoribacterium</taxon>
    </lineage>
</organism>
<feature type="region of interest" description="Disordered" evidence="1">
    <location>
        <begin position="121"/>
        <end position="142"/>
    </location>
</feature>
<dbReference type="InterPro" id="IPR021417">
    <property type="entry name" value="DUF3060"/>
</dbReference>
<dbReference type="Proteomes" id="UP000321154">
    <property type="component" value="Unassembled WGS sequence"/>
</dbReference>
<evidence type="ECO:0008006" key="7">
    <source>
        <dbReference type="Google" id="ProtNLM"/>
    </source>
</evidence>
<dbReference type="EMBL" id="JACGWW010000003">
    <property type="protein sequence ID" value="MBA8814081.1"/>
    <property type="molecule type" value="Genomic_DNA"/>
</dbReference>
<reference evidence="4 6" key="2">
    <citation type="submission" date="2020-07" db="EMBL/GenBank/DDBJ databases">
        <title>Sequencing the genomes of 1000 actinobacteria strains.</title>
        <authorList>
            <person name="Klenk H.-P."/>
        </authorList>
    </citation>
    <scope>NUCLEOTIDE SEQUENCE [LARGE SCALE GENOMIC DNA]</scope>
    <source>
        <strain evidence="4 6">DSM 10309</strain>
    </source>
</reference>
<sequence length="142" mass="14369">MKKSIARPLGLATALVLAAALSGCTTTDDTEATGSPSPSVESVEATETVYDECVDGVATILSDGLDGPFELGDCPAVSIVGVEGRITLGAVDRLVVEGDRNAIVVDQVTHVAFGGADNTVEHRGGEPEVVDDGDGNTVTAVE</sequence>
<dbReference type="PROSITE" id="PS51257">
    <property type="entry name" value="PROKAR_LIPOPROTEIN"/>
    <property type="match status" value="1"/>
</dbReference>
<accession>A0A7W3JJS3</accession>
<reference evidence="3 5" key="1">
    <citation type="submission" date="2019-07" db="EMBL/GenBank/DDBJ databases">
        <title>Whole genome shotgun sequence of Frigoribacterium faeni NBRC 103066.</title>
        <authorList>
            <person name="Hosoyama A."/>
            <person name="Uohara A."/>
            <person name="Ohji S."/>
            <person name="Ichikawa N."/>
        </authorList>
    </citation>
    <scope>NUCLEOTIDE SEQUENCE [LARGE SCALE GENOMIC DNA]</scope>
    <source>
        <strain evidence="3 5">NBRC 103066</strain>
    </source>
</reference>
<evidence type="ECO:0000313" key="6">
    <source>
        <dbReference type="Proteomes" id="UP000522688"/>
    </source>
</evidence>
<evidence type="ECO:0000313" key="4">
    <source>
        <dbReference type="EMBL" id="MBA8814081.1"/>
    </source>
</evidence>
<feature type="chain" id="PRO_5038970744" description="DUF3060 domain-containing protein" evidence="2">
    <location>
        <begin position="19"/>
        <end position="142"/>
    </location>
</feature>
<protein>
    <recommendedName>
        <fullName evidence="7">DUF3060 domain-containing protein</fullName>
    </recommendedName>
</protein>
<feature type="signal peptide" evidence="2">
    <location>
        <begin position="1"/>
        <end position="18"/>
    </location>
</feature>
<evidence type="ECO:0000313" key="5">
    <source>
        <dbReference type="Proteomes" id="UP000321154"/>
    </source>
</evidence>
<dbReference type="Proteomes" id="UP000522688">
    <property type="component" value="Unassembled WGS sequence"/>
</dbReference>
<dbReference type="Pfam" id="PF11259">
    <property type="entry name" value="DUF3060"/>
    <property type="match status" value="1"/>
</dbReference>
<dbReference type="RefSeq" id="WP_167627290.1">
    <property type="nucleotide sequence ID" value="NZ_BAAAHR010000006.1"/>
</dbReference>
<evidence type="ECO:0000313" key="3">
    <source>
        <dbReference type="EMBL" id="GEK82673.1"/>
    </source>
</evidence>
<evidence type="ECO:0000256" key="1">
    <source>
        <dbReference type="SAM" id="MobiDB-lite"/>
    </source>
</evidence>
<proteinExistence type="predicted"/>
<dbReference type="EMBL" id="BJUV01000007">
    <property type="protein sequence ID" value="GEK82673.1"/>
    <property type="molecule type" value="Genomic_DNA"/>
</dbReference>
<comment type="caution">
    <text evidence="4">The sequence shown here is derived from an EMBL/GenBank/DDBJ whole genome shotgun (WGS) entry which is preliminary data.</text>
</comment>
<dbReference type="AlphaFoldDB" id="A0A7W3JJS3"/>
<keyword evidence="5" id="KW-1185">Reference proteome</keyword>